<keyword evidence="4" id="KW-0488">Methylation</keyword>
<evidence type="ECO:0000256" key="5">
    <source>
        <dbReference type="ARBA" id="ARBA00022519"/>
    </source>
</evidence>
<evidence type="ECO:0000256" key="6">
    <source>
        <dbReference type="ARBA" id="ARBA00022692"/>
    </source>
</evidence>
<gene>
    <name evidence="14" type="ORF">ABB29_12195</name>
</gene>
<keyword evidence="6 12" id="KW-0812">Transmembrane</keyword>
<dbReference type="GO" id="GO:0015627">
    <property type="term" value="C:type II protein secretion system complex"/>
    <property type="evidence" value="ECO:0007669"/>
    <property type="project" value="InterPro"/>
</dbReference>
<evidence type="ECO:0000256" key="3">
    <source>
        <dbReference type="ARBA" id="ARBA00022475"/>
    </source>
</evidence>
<evidence type="ECO:0000256" key="9">
    <source>
        <dbReference type="ARBA" id="ARBA00025772"/>
    </source>
</evidence>
<organism evidence="14 15">
    <name type="scientific">Pseudoxanthomonas dokdonensis</name>
    <dbReference type="NCBI Taxonomy" id="344882"/>
    <lineage>
        <taxon>Bacteria</taxon>
        <taxon>Pseudomonadati</taxon>
        <taxon>Pseudomonadota</taxon>
        <taxon>Gammaproteobacteria</taxon>
        <taxon>Lysobacterales</taxon>
        <taxon>Lysobacteraceae</taxon>
        <taxon>Pseudoxanthomonas</taxon>
    </lineage>
</organism>
<name>A0A0R0CRT5_9GAMM</name>
<dbReference type="InterPro" id="IPR045584">
    <property type="entry name" value="Pilin-like"/>
</dbReference>
<comment type="similarity">
    <text evidence="9">Belongs to the GSP H family.</text>
</comment>
<dbReference type="GO" id="GO:0015628">
    <property type="term" value="P:protein secretion by the type II secretion system"/>
    <property type="evidence" value="ECO:0007669"/>
    <property type="project" value="InterPro"/>
</dbReference>
<comment type="subcellular location">
    <subcellularLocation>
        <location evidence="1">Cell inner membrane</location>
        <topology evidence="1">Single-pass membrane protein</topology>
    </subcellularLocation>
</comment>
<keyword evidence="8 12" id="KW-0472">Membrane</keyword>
<dbReference type="Pfam" id="PF07963">
    <property type="entry name" value="N_methyl"/>
    <property type="match status" value="1"/>
</dbReference>
<keyword evidence="3" id="KW-1003">Cell membrane</keyword>
<dbReference type="SUPFAM" id="SSF54523">
    <property type="entry name" value="Pili subunits"/>
    <property type="match status" value="1"/>
</dbReference>
<evidence type="ECO:0000313" key="15">
    <source>
        <dbReference type="Proteomes" id="UP000052052"/>
    </source>
</evidence>
<feature type="domain" description="General secretion pathway GspH" evidence="13">
    <location>
        <begin position="60"/>
        <end position="174"/>
    </location>
</feature>
<evidence type="ECO:0000256" key="11">
    <source>
        <dbReference type="SAM" id="MobiDB-lite"/>
    </source>
</evidence>
<evidence type="ECO:0000256" key="2">
    <source>
        <dbReference type="ARBA" id="ARBA00021549"/>
    </source>
</evidence>
<accession>A0A0R0CRT5</accession>
<keyword evidence="7 12" id="KW-1133">Transmembrane helix</keyword>
<evidence type="ECO:0000256" key="7">
    <source>
        <dbReference type="ARBA" id="ARBA00022989"/>
    </source>
</evidence>
<evidence type="ECO:0000256" key="12">
    <source>
        <dbReference type="SAM" id="Phobius"/>
    </source>
</evidence>
<evidence type="ECO:0000313" key="14">
    <source>
        <dbReference type="EMBL" id="KRG69154.1"/>
    </source>
</evidence>
<reference evidence="14 15" key="1">
    <citation type="submission" date="2015-05" db="EMBL/GenBank/DDBJ databases">
        <title>Genome sequencing and analysis of members of genus Stenotrophomonas.</title>
        <authorList>
            <person name="Patil P.P."/>
            <person name="Midha S."/>
            <person name="Patil P.B."/>
        </authorList>
    </citation>
    <scope>NUCLEOTIDE SEQUENCE [LARGE SCALE GENOMIC DNA]</scope>
    <source>
        <strain evidence="14 15">DSM 21858</strain>
    </source>
</reference>
<evidence type="ECO:0000256" key="10">
    <source>
        <dbReference type="ARBA" id="ARBA00030775"/>
    </source>
</evidence>
<dbReference type="InterPro" id="IPR022346">
    <property type="entry name" value="T2SS_GspH"/>
</dbReference>
<evidence type="ECO:0000256" key="8">
    <source>
        <dbReference type="ARBA" id="ARBA00023136"/>
    </source>
</evidence>
<feature type="transmembrane region" description="Helical" evidence="12">
    <location>
        <begin position="20"/>
        <end position="41"/>
    </location>
</feature>
<dbReference type="InterPro" id="IPR012902">
    <property type="entry name" value="N_methyl_site"/>
</dbReference>
<evidence type="ECO:0000256" key="1">
    <source>
        <dbReference type="ARBA" id="ARBA00004377"/>
    </source>
</evidence>
<dbReference type="GO" id="GO:0005886">
    <property type="term" value="C:plasma membrane"/>
    <property type="evidence" value="ECO:0007669"/>
    <property type="project" value="UniProtKB-SubCell"/>
</dbReference>
<sequence>MSSSVLTTRRPTLLQDSYRGLSLVEVLVTMAVLAILVSIGIPSYQALIQRQRVDATMHLLTSHMASARLSAVNYRMITVVCPSDGHSRICRTDGDWSQGWMMFRDNDGNHQPDLPHDILRVEVPPLHPSLRLVSSRGRKQLRYLADGRASGSNLSVRLCQGPRLMAAVMVNNSGRIRSTRGEPGTGCAKASASP</sequence>
<comment type="caution">
    <text evidence="14">The sequence shown here is derived from an EMBL/GenBank/DDBJ whole genome shotgun (WGS) entry which is preliminary data.</text>
</comment>
<dbReference type="RefSeq" id="WP_083487846.1">
    <property type="nucleotide sequence ID" value="NZ_LDJL01000011.1"/>
</dbReference>
<dbReference type="STRING" id="344882.ABB29_12195"/>
<feature type="region of interest" description="Disordered" evidence="11">
    <location>
        <begin position="175"/>
        <end position="194"/>
    </location>
</feature>
<dbReference type="AlphaFoldDB" id="A0A0R0CRT5"/>
<dbReference type="NCBIfam" id="TIGR02532">
    <property type="entry name" value="IV_pilin_GFxxxE"/>
    <property type="match status" value="1"/>
</dbReference>
<dbReference type="Pfam" id="PF12019">
    <property type="entry name" value="GspH"/>
    <property type="match status" value="1"/>
</dbReference>
<dbReference type="Gene3D" id="3.55.40.10">
    <property type="entry name" value="minor pseudopilin epsh domain"/>
    <property type="match status" value="1"/>
</dbReference>
<dbReference type="Proteomes" id="UP000052052">
    <property type="component" value="Unassembled WGS sequence"/>
</dbReference>
<dbReference type="PROSITE" id="PS00409">
    <property type="entry name" value="PROKAR_NTER_METHYL"/>
    <property type="match status" value="1"/>
</dbReference>
<dbReference type="EMBL" id="LDJL01000011">
    <property type="protein sequence ID" value="KRG69154.1"/>
    <property type="molecule type" value="Genomic_DNA"/>
</dbReference>
<protein>
    <recommendedName>
        <fullName evidence="2">Type II secretion system protein H</fullName>
    </recommendedName>
    <alternativeName>
        <fullName evidence="10">General secretion pathway protein H</fullName>
    </alternativeName>
</protein>
<dbReference type="PATRIC" id="fig|344882.3.peg.812"/>
<proteinExistence type="inferred from homology"/>
<dbReference type="OrthoDB" id="2313614at2"/>
<keyword evidence="5" id="KW-0997">Cell inner membrane</keyword>
<evidence type="ECO:0000256" key="4">
    <source>
        <dbReference type="ARBA" id="ARBA00022481"/>
    </source>
</evidence>
<keyword evidence="15" id="KW-1185">Reference proteome</keyword>
<evidence type="ECO:0000259" key="13">
    <source>
        <dbReference type="Pfam" id="PF12019"/>
    </source>
</evidence>